<keyword evidence="1" id="KW-0812">Transmembrane</keyword>
<keyword evidence="3" id="KW-1185">Reference proteome</keyword>
<evidence type="ECO:0000313" key="2">
    <source>
        <dbReference type="EMBL" id="MCL9818543.1"/>
    </source>
</evidence>
<dbReference type="AlphaFoldDB" id="A0AAE3FZZ8"/>
<keyword evidence="1" id="KW-0472">Membrane</keyword>
<gene>
    <name evidence="2" type="ORF">AArcSt2_16520</name>
</gene>
<feature type="transmembrane region" description="Helical" evidence="1">
    <location>
        <begin position="12"/>
        <end position="35"/>
    </location>
</feature>
<accession>A0AAE3FZZ8</accession>
<name>A0AAE3FZZ8_9EURY</name>
<organism evidence="2 3">
    <name type="scientific">Natronocalculus amylovorans</name>
    <dbReference type="NCBI Taxonomy" id="2917812"/>
    <lineage>
        <taxon>Archaea</taxon>
        <taxon>Methanobacteriati</taxon>
        <taxon>Methanobacteriota</taxon>
        <taxon>Stenosarchaea group</taxon>
        <taxon>Halobacteria</taxon>
        <taxon>Halobacteriales</taxon>
        <taxon>Haloferacaceae</taxon>
        <taxon>Natronocalculus</taxon>
    </lineage>
</organism>
<reference evidence="2" key="2">
    <citation type="submission" date="2022-02" db="EMBL/GenBank/DDBJ databases">
        <authorList>
            <person name="Elcheninov A.G."/>
            <person name="Sorokin D.Y."/>
            <person name="Kublanov I.V."/>
        </authorList>
    </citation>
    <scope>NUCLEOTIDE SEQUENCE</scope>
    <source>
        <strain evidence="2">AArc-St2</strain>
    </source>
</reference>
<reference evidence="2" key="1">
    <citation type="journal article" date="2022" name="Syst. Appl. Microbiol.">
        <title>Natronocalculus amylovorans gen. nov., sp. nov., and Natranaeroarchaeum aerophilus sp. nov., dominant culturable amylolytic natronoarchaea from hypersaline soda lakes in southwestern Siberia.</title>
        <authorList>
            <person name="Sorokin D.Y."/>
            <person name="Elcheninov A.G."/>
            <person name="Khizhniak T.V."/>
            <person name="Koenen M."/>
            <person name="Bale N.J."/>
            <person name="Damste J.S.S."/>
            <person name="Kublanov I.V."/>
        </authorList>
    </citation>
    <scope>NUCLEOTIDE SEQUENCE</scope>
    <source>
        <strain evidence="2">AArc-St2</strain>
    </source>
</reference>
<proteinExistence type="predicted"/>
<dbReference type="EMBL" id="JAKRVX010000015">
    <property type="protein sequence ID" value="MCL9818543.1"/>
    <property type="molecule type" value="Genomic_DNA"/>
</dbReference>
<comment type="caution">
    <text evidence="2">The sequence shown here is derived from an EMBL/GenBank/DDBJ whole genome shotgun (WGS) entry which is preliminary data.</text>
</comment>
<keyword evidence="1" id="KW-1133">Transmembrane helix</keyword>
<sequence>MWNSGMWDGTGATWMWFLMWLVPLAVLLGIGYLLYRVVHRSTDQETDPALEQLRLSYAQGKLSDEEYEERLNRLDRD</sequence>
<dbReference type="Proteomes" id="UP001203207">
    <property type="component" value="Unassembled WGS sequence"/>
</dbReference>
<evidence type="ECO:0008006" key="4">
    <source>
        <dbReference type="Google" id="ProtNLM"/>
    </source>
</evidence>
<evidence type="ECO:0000256" key="1">
    <source>
        <dbReference type="SAM" id="Phobius"/>
    </source>
</evidence>
<protein>
    <recommendedName>
        <fullName evidence="4">SHOCT domain-containing protein</fullName>
    </recommendedName>
</protein>
<evidence type="ECO:0000313" key="3">
    <source>
        <dbReference type="Proteomes" id="UP001203207"/>
    </source>
</evidence>